<keyword evidence="1" id="KW-0472">Membrane</keyword>
<proteinExistence type="predicted"/>
<comment type="caution">
    <text evidence="2">The sequence shown here is derived from an EMBL/GenBank/DDBJ whole genome shotgun (WGS) entry which is preliminary data.</text>
</comment>
<dbReference type="AlphaFoldDB" id="A0A2W2F5H3"/>
<organism evidence="2 3">
    <name type="scientific">Nonomuraea aridisoli</name>
    <dbReference type="NCBI Taxonomy" id="2070368"/>
    <lineage>
        <taxon>Bacteria</taxon>
        <taxon>Bacillati</taxon>
        <taxon>Actinomycetota</taxon>
        <taxon>Actinomycetes</taxon>
        <taxon>Streptosporangiales</taxon>
        <taxon>Streptosporangiaceae</taxon>
        <taxon>Nonomuraea</taxon>
    </lineage>
</organism>
<feature type="transmembrane region" description="Helical" evidence="1">
    <location>
        <begin position="64"/>
        <end position="83"/>
    </location>
</feature>
<accession>A0A2W2F5H3</accession>
<protein>
    <submittedName>
        <fullName evidence="2">Uncharacterized protein</fullName>
    </submittedName>
</protein>
<dbReference type="RefSeq" id="WP_111180470.1">
    <property type="nucleotide sequence ID" value="NZ_POUD01000077.1"/>
</dbReference>
<feature type="transmembrane region" description="Helical" evidence="1">
    <location>
        <begin position="38"/>
        <end position="57"/>
    </location>
</feature>
<evidence type="ECO:0000313" key="3">
    <source>
        <dbReference type="Proteomes" id="UP000249304"/>
    </source>
</evidence>
<keyword evidence="1" id="KW-1133">Transmembrane helix</keyword>
<gene>
    <name evidence="2" type="ORF">C1J01_19790</name>
</gene>
<feature type="transmembrane region" description="Helical" evidence="1">
    <location>
        <begin position="117"/>
        <end position="134"/>
    </location>
</feature>
<evidence type="ECO:0000313" key="2">
    <source>
        <dbReference type="EMBL" id="PZG16847.1"/>
    </source>
</evidence>
<reference evidence="2 3" key="1">
    <citation type="submission" date="2018-01" db="EMBL/GenBank/DDBJ databases">
        <title>Draft genome sequence of Nonomuraea sp. KC333.</title>
        <authorList>
            <person name="Sahin N."/>
            <person name="Saygin H."/>
            <person name="Ay H."/>
        </authorList>
    </citation>
    <scope>NUCLEOTIDE SEQUENCE [LARGE SCALE GENOMIC DNA]</scope>
    <source>
        <strain evidence="2 3">KC333</strain>
    </source>
</reference>
<name>A0A2W2F5H3_9ACTN</name>
<keyword evidence="1" id="KW-0812">Transmembrane</keyword>
<keyword evidence="3" id="KW-1185">Reference proteome</keyword>
<dbReference type="EMBL" id="POUD01000077">
    <property type="protein sequence ID" value="PZG16847.1"/>
    <property type="molecule type" value="Genomic_DNA"/>
</dbReference>
<dbReference type="Proteomes" id="UP000249304">
    <property type="component" value="Unassembled WGS sequence"/>
</dbReference>
<evidence type="ECO:0000256" key="1">
    <source>
        <dbReference type="SAM" id="Phobius"/>
    </source>
</evidence>
<dbReference type="OrthoDB" id="3515183at2"/>
<sequence length="293" mass="31006">MGEVGRGALVGLAAGGVQAGIWAVSPPWDGHSGVDGPYSMPMTAALFLLGAGLAAVARLPRWPLVALAGCLATLFLGGALWGITPETSFYDFDRSLLGVVHVVSAVTAFAAAAATRWWTWLGLIALVCALAVPLEEPAWRWHLARAFERVGVPLVAPDVPGHRLHSVSWPSVGGGHEPVLDMEYRRPGAEADGSLPAVQVIVRRDAAGTAGQACARPYHLESWAYSGGHCRAASEHHWVRSGRNGRIAVFTRAAGALIQLESHRAGERTLLSAARAIHPISPETLAQHVHPIR</sequence>
<feature type="transmembrane region" description="Helical" evidence="1">
    <location>
        <begin position="95"/>
        <end position="112"/>
    </location>
</feature>